<keyword evidence="8" id="KW-1185">Reference proteome</keyword>
<feature type="domain" description="UvrD-like helicase ATP-binding" evidence="6">
    <location>
        <begin position="188"/>
        <end position="612"/>
    </location>
</feature>
<dbReference type="GO" id="GO:0005524">
    <property type="term" value="F:ATP binding"/>
    <property type="evidence" value="ECO:0007669"/>
    <property type="project" value="UniProtKB-UniRule"/>
</dbReference>
<dbReference type="GO" id="GO:0003677">
    <property type="term" value="F:DNA binding"/>
    <property type="evidence" value="ECO:0007669"/>
    <property type="project" value="InterPro"/>
</dbReference>
<evidence type="ECO:0000256" key="1">
    <source>
        <dbReference type="ARBA" id="ARBA00022741"/>
    </source>
</evidence>
<dbReference type="InterPro" id="IPR027417">
    <property type="entry name" value="P-loop_NTPase"/>
</dbReference>
<evidence type="ECO:0000259" key="6">
    <source>
        <dbReference type="PROSITE" id="PS51198"/>
    </source>
</evidence>
<proteinExistence type="predicted"/>
<dbReference type="InterPro" id="IPR027785">
    <property type="entry name" value="UvrD-like_helicase_C"/>
</dbReference>
<dbReference type="GO" id="GO:0000725">
    <property type="term" value="P:recombinational repair"/>
    <property type="evidence" value="ECO:0007669"/>
    <property type="project" value="TreeGrafter"/>
</dbReference>
<name>A0A1H3NU94_9ACTN</name>
<dbReference type="GO" id="GO:0016787">
    <property type="term" value="F:hydrolase activity"/>
    <property type="evidence" value="ECO:0007669"/>
    <property type="project" value="UniProtKB-UniRule"/>
</dbReference>
<dbReference type="InterPro" id="IPR014016">
    <property type="entry name" value="UvrD-like_ATP-bd"/>
</dbReference>
<dbReference type="SUPFAM" id="SSF52540">
    <property type="entry name" value="P-loop containing nucleoside triphosphate hydrolases"/>
    <property type="match status" value="1"/>
</dbReference>
<evidence type="ECO:0000313" key="8">
    <source>
        <dbReference type="Proteomes" id="UP000242415"/>
    </source>
</evidence>
<keyword evidence="2 5" id="KW-0378">Hydrolase</keyword>
<dbReference type="AlphaFoldDB" id="A0A1H3NU94"/>
<dbReference type="RefSeq" id="WP_425435396.1">
    <property type="nucleotide sequence ID" value="NZ_FNPH01000004.1"/>
</dbReference>
<dbReference type="Proteomes" id="UP000242415">
    <property type="component" value="Unassembled WGS sequence"/>
</dbReference>
<organism evidence="7 8">
    <name type="scientific">Micromonospora pattaloongensis</name>
    <dbReference type="NCBI Taxonomy" id="405436"/>
    <lineage>
        <taxon>Bacteria</taxon>
        <taxon>Bacillati</taxon>
        <taxon>Actinomycetota</taxon>
        <taxon>Actinomycetes</taxon>
        <taxon>Micromonosporales</taxon>
        <taxon>Micromonosporaceae</taxon>
        <taxon>Micromonospora</taxon>
    </lineage>
</organism>
<evidence type="ECO:0000256" key="2">
    <source>
        <dbReference type="ARBA" id="ARBA00022801"/>
    </source>
</evidence>
<keyword evidence="1 5" id="KW-0547">Nucleotide-binding</keyword>
<accession>A0A1H3NU94</accession>
<dbReference type="InterPro" id="IPR000212">
    <property type="entry name" value="DNA_helicase_UvrD/REP"/>
</dbReference>
<dbReference type="Gene3D" id="3.40.50.300">
    <property type="entry name" value="P-loop containing nucleotide triphosphate hydrolases"/>
    <property type="match status" value="2"/>
</dbReference>
<reference evidence="8" key="1">
    <citation type="submission" date="2016-10" db="EMBL/GenBank/DDBJ databases">
        <authorList>
            <person name="Varghese N."/>
            <person name="Submissions S."/>
        </authorList>
    </citation>
    <scope>NUCLEOTIDE SEQUENCE [LARGE SCALE GENOMIC DNA]</scope>
    <source>
        <strain evidence="8">DSM 45245</strain>
    </source>
</reference>
<protein>
    <submittedName>
        <fullName evidence="7">DNA helicase IV</fullName>
    </submittedName>
</protein>
<evidence type="ECO:0000313" key="7">
    <source>
        <dbReference type="EMBL" id="SDY92511.1"/>
    </source>
</evidence>
<dbReference type="GO" id="GO:0005829">
    <property type="term" value="C:cytosol"/>
    <property type="evidence" value="ECO:0007669"/>
    <property type="project" value="TreeGrafter"/>
</dbReference>
<gene>
    <name evidence="7" type="ORF">SAMN05444365_104168</name>
</gene>
<dbReference type="EMBL" id="FNPH01000004">
    <property type="protein sequence ID" value="SDY92511.1"/>
    <property type="molecule type" value="Genomic_DNA"/>
</dbReference>
<keyword evidence="3 5" id="KW-0347">Helicase</keyword>
<dbReference type="STRING" id="405436.SAMN05444365_104168"/>
<dbReference type="GO" id="GO:0043138">
    <property type="term" value="F:3'-5' DNA helicase activity"/>
    <property type="evidence" value="ECO:0007669"/>
    <property type="project" value="TreeGrafter"/>
</dbReference>
<dbReference type="PANTHER" id="PTHR11070:SF45">
    <property type="entry name" value="DNA 3'-5' HELICASE"/>
    <property type="match status" value="1"/>
</dbReference>
<evidence type="ECO:0000256" key="3">
    <source>
        <dbReference type="ARBA" id="ARBA00022806"/>
    </source>
</evidence>
<feature type="binding site" evidence="5">
    <location>
        <begin position="209"/>
        <end position="216"/>
    </location>
    <ligand>
        <name>ATP</name>
        <dbReference type="ChEBI" id="CHEBI:30616"/>
    </ligand>
</feature>
<keyword evidence="4 5" id="KW-0067">ATP-binding</keyword>
<evidence type="ECO:0000256" key="4">
    <source>
        <dbReference type="ARBA" id="ARBA00022840"/>
    </source>
</evidence>
<evidence type="ECO:0000256" key="5">
    <source>
        <dbReference type="PROSITE-ProRule" id="PRU00560"/>
    </source>
</evidence>
<dbReference type="PANTHER" id="PTHR11070">
    <property type="entry name" value="UVRD / RECB / PCRA DNA HELICASE FAMILY MEMBER"/>
    <property type="match status" value="1"/>
</dbReference>
<dbReference type="Pfam" id="PF13538">
    <property type="entry name" value="UvrD_C_2"/>
    <property type="match status" value="1"/>
</dbReference>
<dbReference type="PROSITE" id="PS51198">
    <property type="entry name" value="UVRD_HELICASE_ATP_BIND"/>
    <property type="match status" value="1"/>
</dbReference>
<sequence length="773" mass="83912">MSTSAGHPDEIRTDELDREQEYVGTLYGRLDDLREHAAQRLSRALRETGGTLQDRSQRESAVALYSEQLAQFSAVEQGLCFGRLDFHAAAPRYVGRIGLFRDGDHQPLLLDWRAPAARPFYLATAASPEGVARRRYIRTRDRKVVGLDDEVLDLAAARDTHAGPAGEAALLAAIGATRTGRMRDIVETIQAEQDRVIRADLDGVLVVQGGPGTGKTAVALHRAAYLLYTHRRELSARGVLIVGPNPTFLRYISQVLPSLAETGVLLRTLGDLFPGVTARADEPAGAAEIKGRLAMTEVLAAAIRDRQRVPDEPLEIVVERDTLVLDPETIRAARASARRSGKLHNLARPIFDTEIVHALARQVADRIGADPLGGENLLDEADLAEIRRELRAEPEVQAVLDWLWPILTPQRLVGSLLVSADRLAAAAPQLTDAERALLLRGPEHGWTPADVPLLDEAAELLGEDDRAAAARQQRERRALAEYAEGALEILTGSRSIDVEDEDDPEILSATDLLTAGRLGERHEEEDRRTTAERAAADRRWAFGHVIVDEAQELSPMAWRLLMRRSPSRSMTVAGDVAQTGDLSGASSWAQVLAPYVADRWRLVELEVNYRTPAEIMAVAAGVLAGIDPSLKPPRSVRETGVAPWTFRVPPQRLADELAGRVRRELAEVGEGRLGVIVPTGRLDALARAVVDAAPEAAVGAQPELESPVVVLTVRQAKGLEFDSVLVVDPEGIAAESPRGQSDLYVALTRATQRLGVLHPGPLPPALSGLDQSS</sequence>